<dbReference type="PANTHER" id="PTHR35174:SF3">
    <property type="entry name" value="BLL7171 PROTEIN"/>
    <property type="match status" value="1"/>
</dbReference>
<dbReference type="SUPFAM" id="SSF54909">
    <property type="entry name" value="Dimeric alpha+beta barrel"/>
    <property type="match status" value="1"/>
</dbReference>
<evidence type="ECO:0000313" key="4">
    <source>
        <dbReference type="Proteomes" id="UP001597260"/>
    </source>
</evidence>
<dbReference type="RefSeq" id="WP_377567839.1">
    <property type="nucleotide sequence ID" value="NZ_JBHTMP010000006.1"/>
</dbReference>
<reference evidence="4" key="1">
    <citation type="journal article" date="2019" name="Int. J. Syst. Evol. Microbiol.">
        <title>The Global Catalogue of Microorganisms (GCM) 10K type strain sequencing project: providing services to taxonomists for standard genome sequencing and annotation.</title>
        <authorList>
            <consortium name="The Broad Institute Genomics Platform"/>
            <consortium name="The Broad Institute Genome Sequencing Center for Infectious Disease"/>
            <person name="Wu L."/>
            <person name="Ma J."/>
        </authorList>
    </citation>
    <scope>NUCLEOTIDE SEQUENCE [LARGE SCALE GENOMIC DNA]</scope>
    <source>
        <strain evidence="4">JCM 31037</strain>
    </source>
</reference>
<dbReference type="Pfam" id="PF03795">
    <property type="entry name" value="YCII"/>
    <property type="match status" value="1"/>
</dbReference>
<dbReference type="InterPro" id="IPR005545">
    <property type="entry name" value="YCII"/>
</dbReference>
<proteinExistence type="inferred from homology"/>
<feature type="domain" description="YCII-related" evidence="2">
    <location>
        <begin position="1"/>
        <end position="114"/>
    </location>
</feature>
<comment type="similarity">
    <text evidence="1">Belongs to the YciI family.</text>
</comment>
<dbReference type="Gene3D" id="3.30.70.1060">
    <property type="entry name" value="Dimeric alpha+beta barrel"/>
    <property type="match status" value="1"/>
</dbReference>
<dbReference type="PANTHER" id="PTHR35174">
    <property type="entry name" value="BLL7171 PROTEIN-RELATED"/>
    <property type="match status" value="1"/>
</dbReference>
<comment type="caution">
    <text evidence="3">The sequence shown here is derived from an EMBL/GenBank/DDBJ whole genome shotgun (WGS) entry which is preliminary data.</text>
</comment>
<gene>
    <name evidence="3" type="ORF">ACFQ4H_06005</name>
</gene>
<keyword evidence="4" id="KW-1185">Reference proteome</keyword>
<accession>A0ABW3Y8S5</accession>
<organism evidence="3 4">
    <name type="scientific">Micromonospora sonneratiae</name>
    <dbReference type="NCBI Taxonomy" id="1184706"/>
    <lineage>
        <taxon>Bacteria</taxon>
        <taxon>Bacillati</taxon>
        <taxon>Actinomycetota</taxon>
        <taxon>Actinomycetes</taxon>
        <taxon>Micromonosporales</taxon>
        <taxon>Micromonosporaceae</taxon>
        <taxon>Micromonospora</taxon>
    </lineage>
</organism>
<sequence>MKFMLIMHMNPQVWDALTEEERKEVMRGHGGFIDSVRSSGELVGTTALADPSSSAVVRVRDGMPVVTDGPYLEAKEYLGGYYLVDCENRERALELAAMIPDARVAGLGIEVRPVIFTAGAEPELAAGEPA</sequence>
<evidence type="ECO:0000313" key="3">
    <source>
        <dbReference type="EMBL" id="MFD1320644.1"/>
    </source>
</evidence>
<dbReference type="Proteomes" id="UP001597260">
    <property type="component" value="Unassembled WGS sequence"/>
</dbReference>
<dbReference type="EMBL" id="JBHTMP010000006">
    <property type="protein sequence ID" value="MFD1320644.1"/>
    <property type="molecule type" value="Genomic_DNA"/>
</dbReference>
<protein>
    <submittedName>
        <fullName evidence="3">YciI family protein</fullName>
    </submittedName>
</protein>
<evidence type="ECO:0000259" key="2">
    <source>
        <dbReference type="Pfam" id="PF03795"/>
    </source>
</evidence>
<name>A0ABW3Y8S5_9ACTN</name>
<dbReference type="InterPro" id="IPR011008">
    <property type="entry name" value="Dimeric_a/b-barrel"/>
</dbReference>
<evidence type="ECO:0000256" key="1">
    <source>
        <dbReference type="ARBA" id="ARBA00007689"/>
    </source>
</evidence>